<dbReference type="SUPFAM" id="SSF47413">
    <property type="entry name" value="lambda repressor-like DNA-binding domains"/>
    <property type="match status" value="1"/>
</dbReference>
<evidence type="ECO:0000313" key="3">
    <source>
        <dbReference type="Proteomes" id="UP000829401"/>
    </source>
</evidence>
<dbReference type="InterPro" id="IPR001387">
    <property type="entry name" value="Cro/C1-type_HTH"/>
</dbReference>
<dbReference type="CDD" id="cd00093">
    <property type="entry name" value="HTH_XRE"/>
    <property type="match status" value="1"/>
</dbReference>
<dbReference type="PANTHER" id="PTHR46558">
    <property type="entry name" value="TRACRIPTIONAL REGULATORY PROTEIN-RELATED-RELATED"/>
    <property type="match status" value="1"/>
</dbReference>
<gene>
    <name evidence="2" type="ORF">K1I37_19110</name>
</gene>
<dbReference type="Gene3D" id="1.10.260.40">
    <property type="entry name" value="lambda repressor-like DNA-binding domains"/>
    <property type="match status" value="1"/>
</dbReference>
<dbReference type="InterPro" id="IPR010982">
    <property type="entry name" value="Lambda_DNA-bd_dom_sf"/>
</dbReference>
<dbReference type="eggNOG" id="COG1476">
    <property type="taxonomic scope" value="Bacteria"/>
</dbReference>
<sequence>MVKNRIRELRNQLGISQIELAKELQITRQTVIAIELGKYNPSLELALKICRYFHLRVEDIFELVEDESV</sequence>
<dbReference type="GO" id="GO:0003677">
    <property type="term" value="F:DNA binding"/>
    <property type="evidence" value="ECO:0007669"/>
    <property type="project" value="UniProtKB-KW"/>
</dbReference>
<keyword evidence="1" id="KW-0238">DNA-binding</keyword>
<dbReference type="Proteomes" id="UP000829401">
    <property type="component" value="Chromosome"/>
</dbReference>
<evidence type="ECO:0000313" key="2">
    <source>
        <dbReference type="EMBL" id="UNO48732.1"/>
    </source>
</evidence>
<dbReference type="PANTHER" id="PTHR46558:SF9">
    <property type="entry name" value="TRANSCRIPTIONAL REGULATOR, PBSX FAMILY"/>
    <property type="match status" value="1"/>
</dbReference>
<dbReference type="STRING" id="1356854.N007_21140"/>
<dbReference type="KEGG" id="aaco:K1I37_19110"/>
<organism evidence="2 3">
    <name type="scientific">Alicyclobacillus acidoterrestris (strain ATCC 49025 / DSM 3922 / CIP 106132 / NCIMB 13137 / GD3B)</name>
    <dbReference type="NCBI Taxonomy" id="1356854"/>
    <lineage>
        <taxon>Bacteria</taxon>
        <taxon>Bacillati</taxon>
        <taxon>Bacillota</taxon>
        <taxon>Bacilli</taxon>
        <taxon>Bacillales</taxon>
        <taxon>Alicyclobacillaceae</taxon>
        <taxon>Alicyclobacillus</taxon>
    </lineage>
</organism>
<dbReference type="OrthoDB" id="9808239at2"/>
<dbReference type="SMART" id="SM00530">
    <property type="entry name" value="HTH_XRE"/>
    <property type="match status" value="1"/>
</dbReference>
<dbReference type="RefSeq" id="WP_021295540.1">
    <property type="nucleotide sequence ID" value="NZ_AURB01000081.1"/>
</dbReference>
<dbReference type="EMBL" id="CP080467">
    <property type="protein sequence ID" value="UNO48732.1"/>
    <property type="molecule type" value="Genomic_DNA"/>
</dbReference>
<dbReference type="PROSITE" id="PS50943">
    <property type="entry name" value="HTH_CROC1"/>
    <property type="match status" value="1"/>
</dbReference>
<keyword evidence="3" id="KW-1185">Reference proteome</keyword>
<name>T0DL38_ALIAG</name>
<accession>A0A9E6ZF17</accession>
<protein>
    <submittedName>
        <fullName evidence="2">Helix-turn-helix transcriptional regulator</fullName>
    </submittedName>
</protein>
<accession>T0DL38</accession>
<dbReference type="AlphaFoldDB" id="T0DL38"/>
<evidence type="ECO:0000256" key="1">
    <source>
        <dbReference type="ARBA" id="ARBA00023125"/>
    </source>
</evidence>
<proteinExistence type="predicted"/>
<reference evidence="3" key="1">
    <citation type="journal article" date="2022" name="G3 (Bethesda)">
        <title>Unveiling the complete genome sequence of Alicyclobacillus acidoterrestris DSM 3922T, a taint-producing strain.</title>
        <authorList>
            <person name="Leonardo I.C."/>
            <person name="Barreto Crespo M.T."/>
            <person name="Gaspar F.B."/>
        </authorList>
    </citation>
    <scope>NUCLEOTIDE SEQUENCE [LARGE SCALE GENOMIC DNA]</scope>
    <source>
        <strain evidence="3">DSM 3922</strain>
    </source>
</reference>
<dbReference type="Pfam" id="PF01381">
    <property type="entry name" value="HTH_3"/>
    <property type="match status" value="1"/>
</dbReference>